<feature type="compositionally biased region" description="Polar residues" evidence="2">
    <location>
        <begin position="339"/>
        <end position="348"/>
    </location>
</feature>
<evidence type="ECO:0000256" key="1">
    <source>
        <dbReference type="ARBA" id="ARBA00023242"/>
    </source>
</evidence>
<dbReference type="CDD" id="cd00067">
    <property type="entry name" value="GAL4"/>
    <property type="match status" value="1"/>
</dbReference>
<feature type="compositionally biased region" description="Basic and acidic residues" evidence="2">
    <location>
        <begin position="581"/>
        <end position="590"/>
    </location>
</feature>
<feature type="region of interest" description="Disordered" evidence="2">
    <location>
        <begin position="284"/>
        <end position="383"/>
    </location>
</feature>
<feature type="region of interest" description="Disordered" evidence="2">
    <location>
        <begin position="622"/>
        <end position="661"/>
    </location>
</feature>
<name>A0AAI9E877_9PEZI</name>
<feature type="compositionally biased region" description="Polar residues" evidence="2">
    <location>
        <begin position="170"/>
        <end position="180"/>
    </location>
</feature>
<feature type="compositionally biased region" description="Polar residues" evidence="2">
    <location>
        <begin position="540"/>
        <end position="558"/>
    </location>
</feature>
<dbReference type="PROSITE" id="PS50048">
    <property type="entry name" value="ZN2_CY6_FUNGAL_2"/>
    <property type="match status" value="1"/>
</dbReference>
<protein>
    <submittedName>
        <fullName evidence="4">Transcriptional regulatory</fullName>
    </submittedName>
</protein>
<feature type="region of interest" description="Disordered" evidence="2">
    <location>
        <begin position="141"/>
        <end position="244"/>
    </location>
</feature>
<gene>
    <name evidence="4" type="ORF">LECACI_7A001866</name>
</gene>
<dbReference type="Proteomes" id="UP001296104">
    <property type="component" value="Unassembled WGS sequence"/>
</dbReference>
<feature type="compositionally biased region" description="Acidic residues" evidence="2">
    <location>
        <begin position="423"/>
        <end position="435"/>
    </location>
</feature>
<reference evidence="4" key="1">
    <citation type="submission" date="2023-11" db="EMBL/GenBank/DDBJ databases">
        <authorList>
            <person name="Alioto T."/>
            <person name="Alioto T."/>
            <person name="Gomez Garrido J."/>
        </authorList>
    </citation>
    <scope>NUCLEOTIDE SEQUENCE</scope>
</reference>
<evidence type="ECO:0000259" key="3">
    <source>
        <dbReference type="PROSITE" id="PS50048"/>
    </source>
</evidence>
<evidence type="ECO:0000313" key="4">
    <source>
        <dbReference type="EMBL" id="CAK3864014.1"/>
    </source>
</evidence>
<dbReference type="GO" id="GO:0000981">
    <property type="term" value="F:DNA-binding transcription factor activity, RNA polymerase II-specific"/>
    <property type="evidence" value="ECO:0007669"/>
    <property type="project" value="InterPro"/>
</dbReference>
<dbReference type="SMART" id="SM00066">
    <property type="entry name" value="GAL4"/>
    <property type="match status" value="1"/>
</dbReference>
<dbReference type="EMBL" id="CAVMBE010000007">
    <property type="protein sequence ID" value="CAK3864014.1"/>
    <property type="molecule type" value="Genomic_DNA"/>
</dbReference>
<feature type="region of interest" description="Disordered" evidence="2">
    <location>
        <begin position="1"/>
        <end position="20"/>
    </location>
</feature>
<feature type="region of interest" description="Disordered" evidence="2">
    <location>
        <begin position="398"/>
        <end position="590"/>
    </location>
</feature>
<dbReference type="GO" id="GO:0008270">
    <property type="term" value="F:zinc ion binding"/>
    <property type="evidence" value="ECO:0007669"/>
    <property type="project" value="InterPro"/>
</dbReference>
<keyword evidence="5" id="KW-1185">Reference proteome</keyword>
<organism evidence="4 5">
    <name type="scientific">Lecanosticta acicola</name>
    <dbReference type="NCBI Taxonomy" id="111012"/>
    <lineage>
        <taxon>Eukaryota</taxon>
        <taxon>Fungi</taxon>
        <taxon>Dikarya</taxon>
        <taxon>Ascomycota</taxon>
        <taxon>Pezizomycotina</taxon>
        <taxon>Dothideomycetes</taxon>
        <taxon>Dothideomycetidae</taxon>
        <taxon>Mycosphaerellales</taxon>
        <taxon>Mycosphaerellaceae</taxon>
        <taxon>Lecanosticta</taxon>
    </lineage>
</organism>
<comment type="caution">
    <text evidence="4">The sequence shown here is derived from an EMBL/GenBank/DDBJ whole genome shotgun (WGS) entry which is preliminary data.</text>
</comment>
<evidence type="ECO:0000313" key="5">
    <source>
        <dbReference type="Proteomes" id="UP001296104"/>
    </source>
</evidence>
<feature type="compositionally biased region" description="Polar residues" evidence="2">
    <location>
        <begin position="357"/>
        <end position="367"/>
    </location>
</feature>
<keyword evidence="1" id="KW-0539">Nucleus</keyword>
<feature type="domain" description="Zn(2)-C6 fungal-type" evidence="3">
    <location>
        <begin position="572"/>
        <end position="604"/>
    </location>
</feature>
<sequence length="661" mass="71273">MDVSGMMTKGGLDGAEDTKRSVHSYATRNGGSAHDYQYHANEQRSQRVGNGRSPAKKDHKHVVFVLIDSQNPQIQARLPMRVMISKNDTTESIISTVKNFYGLYDYGVSFEDKEGNAIIAAHHNFDNDMTVYVRTTVPQPAPVVNDTARDSASPKKPSLGAPFEARAPTLNVNHSPSRSAARSLGVRSASPQSDIGHRSASAAPGSKPRPPRTKSKDNGVVDGEGYSSGADENASVTSSRRSKAEEIKADITVDNIVEGGRRKRAFESSELPLFVPPQVPMTASISSISPQRRAGPPNVASPYGFSNQQTFSYTQPLPSPQSFANGSNYVQQPAFPANPYQNGYQHPNRQLRGGRSSGASHTSNRASNGGVLPTPDPTIGSVISDEDVALQLMRLGDPAAFSHGRTSTSTVDDALSGKAEAASSDEEDGDDDDDDNIRLSELPRYSKEDPGPQRKKQRLHNESPSEGTSGEEYEDNRDGTFYSEDMIGEDGQRKNVKPKVKARSSTGPTGIKSGKPRALSMSKVKKTSMGSSKMPMSPASLPSQSRKASISSAINFQHQLGADEEDLSSKPRCQRCRKSKKGCDRQRPCGRCKDAGIGVEGCISEDEGNGRKGRYGRHMGVTIKKAEESTDESPPPQHSSTASTGLFLAPALPDKIKKRKR</sequence>
<dbReference type="AlphaFoldDB" id="A0AAI9E877"/>
<proteinExistence type="predicted"/>
<dbReference type="InterPro" id="IPR001138">
    <property type="entry name" value="Zn2Cys6_DnaBD"/>
</dbReference>
<feature type="compositionally biased region" description="Polar residues" evidence="2">
    <location>
        <begin position="304"/>
        <end position="331"/>
    </location>
</feature>
<accession>A0AAI9E877</accession>
<evidence type="ECO:0000256" key="2">
    <source>
        <dbReference type="SAM" id="MobiDB-lite"/>
    </source>
</evidence>